<proteinExistence type="predicted"/>
<protein>
    <submittedName>
        <fullName evidence="2">DUF485 domain-containing protein</fullName>
    </submittedName>
</protein>
<reference evidence="2 3" key="1">
    <citation type="submission" date="2018-08" db="EMBL/GenBank/DDBJ databases">
        <title>Draft genome sequence of Rhodobacter sphaeroides FY.</title>
        <authorList>
            <person name="Rayyan A."/>
            <person name="Meyer T.E."/>
            <person name="Kyndt J.A."/>
        </authorList>
    </citation>
    <scope>NUCLEOTIDE SEQUENCE [LARGE SCALE GENOMIC DNA]</scope>
    <source>
        <strain evidence="2 3">FY</strain>
    </source>
</reference>
<sequence length="102" mass="11696">MKTNLVDRVLADPNYRLLKARRSRLGWWLTAALMLVYYGFILLIAFEKQVLATRIGAGVITWGIPVGFGVIVFTVVITAFYVMRANREFDDLTEKVRRGMIQ</sequence>
<dbReference type="RefSeq" id="WP_069330201.1">
    <property type="nucleotide sequence ID" value="NZ_QWGP01000001.1"/>
</dbReference>
<dbReference type="Proteomes" id="UP000266305">
    <property type="component" value="Unassembled WGS sequence"/>
</dbReference>
<feature type="transmembrane region" description="Helical" evidence="1">
    <location>
        <begin position="58"/>
        <end position="82"/>
    </location>
</feature>
<dbReference type="InterPro" id="IPR052959">
    <property type="entry name" value="Inner_membrane_assoc"/>
</dbReference>
<dbReference type="PANTHER" id="PTHR38598:SF1">
    <property type="entry name" value="INNER MEMBRANE PROTEIN YJCH"/>
    <property type="match status" value="1"/>
</dbReference>
<dbReference type="GO" id="GO:0005886">
    <property type="term" value="C:plasma membrane"/>
    <property type="evidence" value="ECO:0007669"/>
    <property type="project" value="TreeGrafter"/>
</dbReference>
<dbReference type="AlphaFoldDB" id="A0AAX1US90"/>
<keyword evidence="1" id="KW-0812">Transmembrane</keyword>
<keyword evidence="1" id="KW-1133">Transmembrane helix</keyword>
<gene>
    <name evidence="2" type="ORF">D1114_00485</name>
</gene>
<keyword evidence="1" id="KW-0472">Membrane</keyword>
<evidence type="ECO:0000256" key="1">
    <source>
        <dbReference type="SAM" id="Phobius"/>
    </source>
</evidence>
<dbReference type="EMBL" id="QWGP01000001">
    <property type="protein sequence ID" value="RHZ98601.1"/>
    <property type="molecule type" value="Genomic_DNA"/>
</dbReference>
<accession>A0AAX1US90</accession>
<name>A0AAX1US90_CERSP</name>
<evidence type="ECO:0000313" key="3">
    <source>
        <dbReference type="Proteomes" id="UP000266305"/>
    </source>
</evidence>
<comment type="caution">
    <text evidence="2">The sequence shown here is derived from an EMBL/GenBank/DDBJ whole genome shotgun (WGS) entry which is preliminary data.</text>
</comment>
<dbReference type="PANTHER" id="PTHR38598">
    <property type="entry name" value="INNER MEMBRANE PROTEIN YJCH"/>
    <property type="match status" value="1"/>
</dbReference>
<feature type="transmembrane region" description="Helical" evidence="1">
    <location>
        <begin position="25"/>
        <end position="46"/>
    </location>
</feature>
<evidence type="ECO:0000313" key="2">
    <source>
        <dbReference type="EMBL" id="RHZ98601.1"/>
    </source>
</evidence>
<dbReference type="InterPro" id="IPR007436">
    <property type="entry name" value="DUF485"/>
</dbReference>
<dbReference type="Pfam" id="PF04341">
    <property type="entry name" value="DUF485"/>
    <property type="match status" value="1"/>
</dbReference>
<organism evidence="2 3">
    <name type="scientific">Cereibacter sphaeroides</name>
    <name type="common">Rhodobacter sphaeroides</name>
    <dbReference type="NCBI Taxonomy" id="1063"/>
    <lineage>
        <taxon>Bacteria</taxon>
        <taxon>Pseudomonadati</taxon>
        <taxon>Pseudomonadota</taxon>
        <taxon>Alphaproteobacteria</taxon>
        <taxon>Rhodobacterales</taxon>
        <taxon>Paracoccaceae</taxon>
        <taxon>Cereibacter</taxon>
    </lineage>
</organism>